<dbReference type="AlphaFoldDB" id="A0A4Q7L281"/>
<dbReference type="Proteomes" id="UP000294257">
    <property type="component" value="Unassembled WGS sequence"/>
</dbReference>
<sequence>MSTILRAFAAGVLVLLTIVGCSSEEPEPTVAGAALLVFEPDVSPRVPPRVLDDPAKVTGYSDAYRAELGERVGAALRPRATDGSLANTVYVAFPISTHCYRATGATLHLRNGELTARKIGQDTPTNMNCARGYLALAVFQVPRAVLPADVKLPR</sequence>
<dbReference type="PROSITE" id="PS51257">
    <property type="entry name" value="PROKAR_LIPOPROTEIN"/>
    <property type="match status" value="1"/>
</dbReference>
<dbReference type="RefSeq" id="WP_130343469.1">
    <property type="nucleotide sequence ID" value="NZ_SGWQ01000002.1"/>
</dbReference>
<name>A0A4Q7L281_9PSEU</name>
<accession>A0A4Q7L281</accession>
<organism evidence="1 2">
    <name type="scientific">Herbihabitans rhizosphaerae</name>
    <dbReference type="NCBI Taxonomy" id="1872711"/>
    <lineage>
        <taxon>Bacteria</taxon>
        <taxon>Bacillati</taxon>
        <taxon>Actinomycetota</taxon>
        <taxon>Actinomycetes</taxon>
        <taxon>Pseudonocardiales</taxon>
        <taxon>Pseudonocardiaceae</taxon>
        <taxon>Herbihabitans</taxon>
    </lineage>
</organism>
<comment type="caution">
    <text evidence="1">The sequence shown here is derived from an EMBL/GenBank/DDBJ whole genome shotgun (WGS) entry which is preliminary data.</text>
</comment>
<dbReference type="EMBL" id="SGWQ01000002">
    <property type="protein sequence ID" value="RZS43658.1"/>
    <property type="molecule type" value="Genomic_DNA"/>
</dbReference>
<protein>
    <submittedName>
        <fullName evidence="1">Uncharacterized protein</fullName>
    </submittedName>
</protein>
<evidence type="ECO:0000313" key="2">
    <source>
        <dbReference type="Proteomes" id="UP000294257"/>
    </source>
</evidence>
<reference evidence="1 2" key="1">
    <citation type="submission" date="2019-02" db="EMBL/GenBank/DDBJ databases">
        <title>Genomic Encyclopedia of Type Strains, Phase IV (KMG-IV): sequencing the most valuable type-strain genomes for metagenomic binning, comparative biology and taxonomic classification.</title>
        <authorList>
            <person name="Goeker M."/>
        </authorList>
    </citation>
    <scope>NUCLEOTIDE SEQUENCE [LARGE SCALE GENOMIC DNA]</scope>
    <source>
        <strain evidence="1 2">DSM 101727</strain>
    </source>
</reference>
<evidence type="ECO:0000313" key="1">
    <source>
        <dbReference type="EMBL" id="RZS43658.1"/>
    </source>
</evidence>
<proteinExistence type="predicted"/>
<gene>
    <name evidence="1" type="ORF">EV193_102639</name>
</gene>
<keyword evidence="2" id="KW-1185">Reference proteome</keyword>